<dbReference type="Pfam" id="PF13358">
    <property type="entry name" value="DDE_3"/>
    <property type="match status" value="1"/>
</dbReference>
<reference evidence="2" key="1">
    <citation type="journal article" date="2020" name="Stud. Mycol.">
        <title>101 Dothideomycetes genomes: a test case for predicting lifestyles and emergence of pathogens.</title>
        <authorList>
            <person name="Haridas S."/>
            <person name="Albert R."/>
            <person name="Binder M."/>
            <person name="Bloem J."/>
            <person name="Labutti K."/>
            <person name="Salamov A."/>
            <person name="Andreopoulos B."/>
            <person name="Baker S."/>
            <person name="Barry K."/>
            <person name="Bills G."/>
            <person name="Bluhm B."/>
            <person name="Cannon C."/>
            <person name="Castanera R."/>
            <person name="Culley D."/>
            <person name="Daum C."/>
            <person name="Ezra D."/>
            <person name="Gonzalez J."/>
            <person name="Henrissat B."/>
            <person name="Kuo A."/>
            <person name="Liang C."/>
            <person name="Lipzen A."/>
            <person name="Lutzoni F."/>
            <person name="Magnuson J."/>
            <person name="Mondo S."/>
            <person name="Nolan M."/>
            <person name="Ohm R."/>
            <person name="Pangilinan J."/>
            <person name="Park H.-J."/>
            <person name="Ramirez L."/>
            <person name="Alfaro M."/>
            <person name="Sun H."/>
            <person name="Tritt A."/>
            <person name="Yoshinaga Y."/>
            <person name="Zwiers L.-H."/>
            <person name="Turgeon B."/>
            <person name="Goodwin S."/>
            <person name="Spatafora J."/>
            <person name="Crous P."/>
            <person name="Grigoriev I."/>
        </authorList>
    </citation>
    <scope>NUCLEOTIDE SEQUENCE</scope>
    <source>
        <strain evidence="2">CBS 113979</strain>
    </source>
</reference>
<gene>
    <name evidence="2" type="ORF">K402DRAFT_336565</name>
</gene>
<organism evidence="2 3">
    <name type="scientific">Aulographum hederae CBS 113979</name>
    <dbReference type="NCBI Taxonomy" id="1176131"/>
    <lineage>
        <taxon>Eukaryota</taxon>
        <taxon>Fungi</taxon>
        <taxon>Dikarya</taxon>
        <taxon>Ascomycota</taxon>
        <taxon>Pezizomycotina</taxon>
        <taxon>Dothideomycetes</taxon>
        <taxon>Pleosporomycetidae</taxon>
        <taxon>Aulographales</taxon>
        <taxon>Aulographaceae</taxon>
    </lineage>
</organism>
<dbReference type="InterPro" id="IPR038717">
    <property type="entry name" value="Tc1-like_DDE_dom"/>
</dbReference>
<dbReference type="GO" id="GO:0003676">
    <property type="term" value="F:nucleic acid binding"/>
    <property type="evidence" value="ECO:0007669"/>
    <property type="project" value="InterPro"/>
</dbReference>
<dbReference type="OrthoDB" id="5410741at2759"/>
<evidence type="ECO:0000313" key="2">
    <source>
        <dbReference type="EMBL" id="KAF1984479.1"/>
    </source>
</evidence>
<dbReference type="EMBL" id="ML977168">
    <property type="protein sequence ID" value="KAF1984479.1"/>
    <property type="molecule type" value="Genomic_DNA"/>
</dbReference>
<evidence type="ECO:0000313" key="3">
    <source>
        <dbReference type="Proteomes" id="UP000800041"/>
    </source>
</evidence>
<sequence>MTQYYYTKRVLPTLIKETQRDRIEFGKAWLQEDNDPSHGTRSEFNLPRLLEEKEWIPFYLHPAQSPELNPMEGIWNILKQRVKLRRWRTISELKAILLEEWKQISIEEIRKRIDEMPRRCRIIVEIGGKPYKSATW</sequence>
<dbReference type="Proteomes" id="UP000800041">
    <property type="component" value="Unassembled WGS sequence"/>
</dbReference>
<evidence type="ECO:0000259" key="1">
    <source>
        <dbReference type="Pfam" id="PF13358"/>
    </source>
</evidence>
<dbReference type="InterPro" id="IPR036397">
    <property type="entry name" value="RNaseH_sf"/>
</dbReference>
<feature type="domain" description="Tc1-like transposase DDE" evidence="1">
    <location>
        <begin position="27"/>
        <end position="94"/>
    </location>
</feature>
<keyword evidence="3" id="KW-1185">Reference proteome</keyword>
<protein>
    <recommendedName>
        <fullName evidence="1">Tc1-like transposase DDE domain-containing protein</fullName>
    </recommendedName>
</protein>
<dbReference type="AlphaFoldDB" id="A0A6G1GUP8"/>
<accession>A0A6G1GUP8</accession>
<proteinExistence type="predicted"/>
<name>A0A6G1GUP8_9PEZI</name>
<dbReference type="Gene3D" id="3.30.420.10">
    <property type="entry name" value="Ribonuclease H-like superfamily/Ribonuclease H"/>
    <property type="match status" value="1"/>
</dbReference>